<dbReference type="EMBL" id="VJMJ01000151">
    <property type="protein sequence ID" value="KAF0730744.1"/>
    <property type="molecule type" value="Genomic_DNA"/>
</dbReference>
<name>A0A6G0WTB4_9STRA</name>
<feature type="region of interest" description="Disordered" evidence="2">
    <location>
        <begin position="265"/>
        <end position="323"/>
    </location>
</feature>
<proteinExistence type="predicted"/>
<feature type="compositionally biased region" description="Polar residues" evidence="2">
    <location>
        <begin position="471"/>
        <end position="490"/>
    </location>
</feature>
<evidence type="ECO:0000259" key="3">
    <source>
        <dbReference type="SMART" id="SM00233"/>
    </source>
</evidence>
<evidence type="ECO:0000313" key="4">
    <source>
        <dbReference type="EMBL" id="KAF0730744.1"/>
    </source>
</evidence>
<gene>
    <name evidence="4" type="ORF">Ae201684_011855</name>
</gene>
<feature type="compositionally biased region" description="Basic and acidic residues" evidence="2">
    <location>
        <begin position="265"/>
        <end position="274"/>
    </location>
</feature>
<dbReference type="InterPro" id="IPR001849">
    <property type="entry name" value="PH_domain"/>
</dbReference>
<feature type="domain" description="PH" evidence="3">
    <location>
        <begin position="19"/>
        <end position="122"/>
    </location>
</feature>
<evidence type="ECO:0000256" key="1">
    <source>
        <dbReference type="SAM" id="Coils"/>
    </source>
</evidence>
<feature type="region of interest" description="Disordered" evidence="2">
    <location>
        <begin position="335"/>
        <end position="521"/>
    </location>
</feature>
<dbReference type="AlphaFoldDB" id="A0A6G0WTB4"/>
<sequence>MGQSIAKAVQQKGKKATNPTWSGWIYLIKNGLLQSTPVWKRRYCRVTNDKLYYFRDDSPSKGSKGWISLVDMIAMVHLPGRGENERVPFLLLATNTFLLVAFESVDLKNAFSDHLCEQHRIPIMPIVTEDWSIVQLDTKKQPSMFVRYFLLFVGSGDLLFFTDGTAMELVYRVRMVEMKNVHVVYDAAAGNGVVLSPRSRALAAARIDGPTIDIVLQDRTLCLEFDAMTQYEKWRELLVDALAGDYTGAQFQQRQVIATRRKHYERQQKLDDMKKKRKTKKTQRYSTTSFLPPDAFLSSRTTSAADPSEWSTVSDSSAHEYYTSDDNASTYTASTITKKKKSKKKRADTGEWSDTQSIVKSEKRKSKAAEKRNHVNSPTVEKTQVRDLQKKRTDTGEWSDTQSSSKSERRRTKGTAKQENLISPAVETPFSADILAQKQRADTGEWSDTQSSSKSERRKSKTKTKQENPVVDQQPQSEATQLQHNQSSSREPVVEPPHDKSQGDVVAAKDPKPLRRRRERIDLFASSPKNATVFETKRSDLLARLSTPNATPPPPPPPAKMSSFEVKRQNLLARLTEYSPLSPKIATTATTATSIQVDLTPPSPPPRRRTSIQKGLQLDLQKRHELLQKDFARLQQSMQGDERQKKRLQRQIDACARAIDTLGALAMFPPEEPSAPPVLDAALLRLHGAVEVKGNWYTTELRGGPRVRHWKPRPPSISSS</sequence>
<dbReference type="SMART" id="SM00233">
    <property type="entry name" value="PH"/>
    <property type="match status" value="2"/>
</dbReference>
<dbReference type="Gene3D" id="2.30.29.30">
    <property type="entry name" value="Pleckstrin-homology domain (PH domain)/Phosphotyrosine-binding domain (PTB)"/>
    <property type="match status" value="1"/>
</dbReference>
<keyword evidence="5" id="KW-1185">Reference proteome</keyword>
<protein>
    <recommendedName>
        <fullName evidence="3">PH domain-containing protein</fullName>
    </recommendedName>
</protein>
<dbReference type="VEuPathDB" id="FungiDB:AeMF1_014056"/>
<feature type="compositionally biased region" description="Basic and acidic residues" evidence="2">
    <location>
        <begin position="492"/>
        <end position="513"/>
    </location>
</feature>
<feature type="domain" description="PH" evidence="3">
    <location>
        <begin position="126"/>
        <end position="245"/>
    </location>
</feature>
<accession>A0A6G0WTB4</accession>
<dbReference type="SUPFAM" id="SSF50729">
    <property type="entry name" value="PH domain-like"/>
    <property type="match status" value="1"/>
</dbReference>
<feature type="compositionally biased region" description="Polar residues" evidence="2">
    <location>
        <begin position="298"/>
        <end position="316"/>
    </location>
</feature>
<dbReference type="Proteomes" id="UP000481153">
    <property type="component" value="Unassembled WGS sequence"/>
</dbReference>
<evidence type="ECO:0000313" key="5">
    <source>
        <dbReference type="Proteomes" id="UP000481153"/>
    </source>
</evidence>
<evidence type="ECO:0000256" key="2">
    <source>
        <dbReference type="SAM" id="MobiDB-lite"/>
    </source>
</evidence>
<reference evidence="4 5" key="1">
    <citation type="submission" date="2019-07" db="EMBL/GenBank/DDBJ databases">
        <title>Genomics analysis of Aphanomyces spp. identifies a new class of oomycete effector associated with host adaptation.</title>
        <authorList>
            <person name="Gaulin E."/>
        </authorList>
    </citation>
    <scope>NUCLEOTIDE SEQUENCE [LARGE SCALE GENOMIC DNA]</scope>
    <source>
        <strain evidence="4 5">ATCC 201684</strain>
    </source>
</reference>
<feature type="compositionally biased region" description="Basic and acidic residues" evidence="2">
    <location>
        <begin position="383"/>
        <end position="395"/>
    </location>
</feature>
<feature type="coiled-coil region" evidence="1">
    <location>
        <begin position="631"/>
        <end position="658"/>
    </location>
</feature>
<comment type="caution">
    <text evidence="4">The sequence shown here is derived from an EMBL/GenBank/DDBJ whole genome shotgun (WGS) entry which is preliminary data.</text>
</comment>
<feature type="compositionally biased region" description="Polar residues" evidence="2">
    <location>
        <begin position="396"/>
        <end position="405"/>
    </location>
</feature>
<dbReference type="InterPro" id="IPR011993">
    <property type="entry name" value="PH-like_dom_sf"/>
</dbReference>
<feature type="compositionally biased region" description="Basic residues" evidence="2">
    <location>
        <begin position="337"/>
        <end position="346"/>
    </location>
</feature>
<organism evidence="4 5">
    <name type="scientific">Aphanomyces euteiches</name>
    <dbReference type="NCBI Taxonomy" id="100861"/>
    <lineage>
        <taxon>Eukaryota</taxon>
        <taxon>Sar</taxon>
        <taxon>Stramenopiles</taxon>
        <taxon>Oomycota</taxon>
        <taxon>Saprolegniomycetes</taxon>
        <taxon>Saprolegniales</taxon>
        <taxon>Verrucalvaceae</taxon>
        <taxon>Aphanomyces</taxon>
    </lineage>
</organism>
<keyword evidence="1" id="KW-0175">Coiled coil</keyword>